<comment type="caution">
    <text evidence="7">The sequence shown here is derived from an EMBL/GenBank/DDBJ whole genome shotgun (WGS) entry which is preliminary data.</text>
</comment>
<accession>A0A8J4PND2</accession>
<sequence>MMHALGSIFKPEDKPLKVERDKCSFSCCLIWSFKTFVRLICFIMGCAQTAMGAYIFYTLSTTKDHAVKNYLALAVTGFYGVLTGVIIIFSETRTRWTRKAVKVFIFLCTGLARGLVYILFGAINTPIKMDLKIGTFDRIPVLIGMGVVAGGILSIIEFCLTYRRNRHRLNDAIAKNQEETKKTQLYDLFEKEDAHGNKIPPNTKEKDPHFQDLEMQPIEEA</sequence>
<gene>
    <name evidence="7" type="ORF">CYY_007635</name>
</gene>
<evidence type="ECO:0000256" key="6">
    <source>
        <dbReference type="SAM" id="Phobius"/>
    </source>
</evidence>
<evidence type="ECO:0000256" key="2">
    <source>
        <dbReference type="ARBA" id="ARBA00022692"/>
    </source>
</evidence>
<keyword evidence="4 6" id="KW-0472">Membrane</keyword>
<feature type="transmembrane region" description="Helical" evidence="6">
    <location>
        <begin position="69"/>
        <end position="89"/>
    </location>
</feature>
<evidence type="ECO:0000256" key="3">
    <source>
        <dbReference type="ARBA" id="ARBA00022989"/>
    </source>
</evidence>
<feature type="transmembrane region" description="Helical" evidence="6">
    <location>
        <begin position="140"/>
        <end position="160"/>
    </location>
</feature>
<keyword evidence="8" id="KW-1185">Reference proteome</keyword>
<reference evidence="7" key="1">
    <citation type="submission" date="2020-01" db="EMBL/GenBank/DDBJ databases">
        <title>Development of genomics and gene disruption for Polysphondylium violaceum indicates a role for the polyketide synthase stlB in stalk morphogenesis.</title>
        <authorList>
            <person name="Narita B."/>
            <person name="Kawabe Y."/>
            <person name="Kin K."/>
            <person name="Saito T."/>
            <person name="Gibbs R."/>
            <person name="Kuspa A."/>
            <person name="Muzny D."/>
            <person name="Queller D."/>
            <person name="Richards S."/>
            <person name="Strassman J."/>
            <person name="Sucgang R."/>
            <person name="Worley K."/>
            <person name="Schaap P."/>
        </authorList>
    </citation>
    <scope>NUCLEOTIDE SEQUENCE</scope>
    <source>
        <strain evidence="7">QSvi11</strain>
    </source>
</reference>
<organism evidence="7 8">
    <name type="scientific">Polysphondylium violaceum</name>
    <dbReference type="NCBI Taxonomy" id="133409"/>
    <lineage>
        <taxon>Eukaryota</taxon>
        <taxon>Amoebozoa</taxon>
        <taxon>Evosea</taxon>
        <taxon>Eumycetozoa</taxon>
        <taxon>Dictyostelia</taxon>
        <taxon>Dictyosteliales</taxon>
        <taxon>Dictyosteliaceae</taxon>
        <taxon>Polysphondylium</taxon>
    </lineage>
</organism>
<feature type="transmembrane region" description="Helical" evidence="6">
    <location>
        <begin position="36"/>
        <end position="57"/>
    </location>
</feature>
<dbReference type="GO" id="GO:0016020">
    <property type="term" value="C:membrane"/>
    <property type="evidence" value="ECO:0007669"/>
    <property type="project" value="UniProtKB-SubCell"/>
</dbReference>
<dbReference type="Pfam" id="PF08507">
    <property type="entry name" value="COPI_assoc"/>
    <property type="match status" value="1"/>
</dbReference>
<evidence type="ECO:0000313" key="7">
    <source>
        <dbReference type="EMBL" id="KAF2071037.1"/>
    </source>
</evidence>
<dbReference type="Proteomes" id="UP000695562">
    <property type="component" value="Unassembled WGS sequence"/>
</dbReference>
<keyword evidence="2 6" id="KW-0812">Transmembrane</keyword>
<evidence type="ECO:0008006" key="9">
    <source>
        <dbReference type="Google" id="ProtNLM"/>
    </source>
</evidence>
<evidence type="ECO:0000256" key="4">
    <source>
        <dbReference type="ARBA" id="ARBA00023136"/>
    </source>
</evidence>
<dbReference type="AlphaFoldDB" id="A0A8J4PND2"/>
<keyword evidence="3 6" id="KW-1133">Transmembrane helix</keyword>
<protein>
    <recommendedName>
        <fullName evidence="9">Transmembrane protein</fullName>
    </recommendedName>
</protein>
<evidence type="ECO:0000256" key="5">
    <source>
        <dbReference type="SAM" id="MobiDB-lite"/>
    </source>
</evidence>
<name>A0A8J4PND2_9MYCE</name>
<comment type="subcellular location">
    <subcellularLocation>
        <location evidence="1">Membrane</location>
        <topology evidence="1">Multi-pass membrane protein</topology>
    </subcellularLocation>
</comment>
<feature type="region of interest" description="Disordered" evidence="5">
    <location>
        <begin position="192"/>
        <end position="221"/>
    </location>
</feature>
<evidence type="ECO:0000313" key="8">
    <source>
        <dbReference type="Proteomes" id="UP000695562"/>
    </source>
</evidence>
<feature type="transmembrane region" description="Helical" evidence="6">
    <location>
        <begin position="101"/>
        <end position="120"/>
    </location>
</feature>
<dbReference type="InterPro" id="IPR013714">
    <property type="entry name" value="Golgi_TVP15"/>
</dbReference>
<feature type="compositionally biased region" description="Basic and acidic residues" evidence="5">
    <location>
        <begin position="203"/>
        <end position="212"/>
    </location>
</feature>
<evidence type="ECO:0000256" key="1">
    <source>
        <dbReference type="ARBA" id="ARBA00004141"/>
    </source>
</evidence>
<proteinExistence type="predicted"/>
<dbReference type="OrthoDB" id="17399at2759"/>
<dbReference type="EMBL" id="AJWJ01000419">
    <property type="protein sequence ID" value="KAF2071037.1"/>
    <property type="molecule type" value="Genomic_DNA"/>
</dbReference>